<protein>
    <submittedName>
        <fullName evidence="1">Uncharacterized protein</fullName>
    </submittedName>
</protein>
<comment type="caution">
    <text evidence="1">The sequence shown here is derived from an EMBL/GenBank/DDBJ whole genome shotgun (WGS) entry which is preliminary data.</text>
</comment>
<sequence>MKKLFRSSSSGIKRIFKVSSETLNKLRREFKITHDNSQARPISINVRTRGFPGVPGESEYPDIPDGNEYLVISYESDECTNIISDGSKLNVIPVIPDEIKPIL</sequence>
<name>A0A8H3MFV3_9GLOM</name>
<reference evidence="1" key="1">
    <citation type="submission" date="2019-10" db="EMBL/GenBank/DDBJ databases">
        <title>Conservation and host-specific expression of non-tandemly repeated heterogenous ribosome RNA gene in arbuscular mycorrhizal fungi.</title>
        <authorList>
            <person name="Maeda T."/>
            <person name="Kobayashi Y."/>
            <person name="Nakagawa T."/>
            <person name="Ezawa T."/>
            <person name="Yamaguchi K."/>
            <person name="Bino T."/>
            <person name="Nishimoto Y."/>
            <person name="Shigenobu S."/>
            <person name="Kawaguchi M."/>
        </authorList>
    </citation>
    <scope>NUCLEOTIDE SEQUENCE</scope>
    <source>
        <strain evidence="1">HR1</strain>
    </source>
</reference>
<evidence type="ECO:0000313" key="1">
    <source>
        <dbReference type="EMBL" id="GET03587.1"/>
    </source>
</evidence>
<gene>
    <name evidence="1" type="ORF">RCL2_002992000</name>
</gene>
<accession>A0A8H3MFV3</accession>
<dbReference type="EMBL" id="BLAL01000324">
    <property type="protein sequence ID" value="GET03587.1"/>
    <property type="molecule type" value="Genomic_DNA"/>
</dbReference>
<proteinExistence type="predicted"/>
<evidence type="ECO:0000313" key="2">
    <source>
        <dbReference type="Proteomes" id="UP000615446"/>
    </source>
</evidence>
<dbReference type="Proteomes" id="UP000615446">
    <property type="component" value="Unassembled WGS sequence"/>
</dbReference>
<dbReference type="AlphaFoldDB" id="A0A8H3MFV3"/>
<organism evidence="1 2">
    <name type="scientific">Rhizophagus clarus</name>
    <dbReference type="NCBI Taxonomy" id="94130"/>
    <lineage>
        <taxon>Eukaryota</taxon>
        <taxon>Fungi</taxon>
        <taxon>Fungi incertae sedis</taxon>
        <taxon>Mucoromycota</taxon>
        <taxon>Glomeromycotina</taxon>
        <taxon>Glomeromycetes</taxon>
        <taxon>Glomerales</taxon>
        <taxon>Glomeraceae</taxon>
        <taxon>Rhizophagus</taxon>
    </lineage>
</organism>